<feature type="compositionally biased region" description="Low complexity" evidence="1">
    <location>
        <begin position="278"/>
        <end position="290"/>
    </location>
</feature>
<organism evidence="3 4">
    <name type="scientific">Phytophthora rubi</name>
    <dbReference type="NCBI Taxonomy" id="129364"/>
    <lineage>
        <taxon>Eukaryota</taxon>
        <taxon>Sar</taxon>
        <taxon>Stramenopiles</taxon>
        <taxon>Oomycota</taxon>
        <taxon>Peronosporomycetes</taxon>
        <taxon>Peronosporales</taxon>
        <taxon>Peronosporaceae</taxon>
        <taxon>Phytophthora</taxon>
    </lineage>
</organism>
<comment type="caution">
    <text evidence="3">The sequence shown here is derived from an EMBL/GenBank/DDBJ whole genome shotgun (WGS) entry which is preliminary data.</text>
</comment>
<feature type="transmembrane region" description="Helical" evidence="2">
    <location>
        <begin position="174"/>
        <end position="195"/>
    </location>
</feature>
<evidence type="ECO:0000313" key="3">
    <source>
        <dbReference type="EMBL" id="KAE9334526.1"/>
    </source>
</evidence>
<gene>
    <name evidence="3" type="ORF">PR003_g13467</name>
</gene>
<feature type="region of interest" description="Disordered" evidence="1">
    <location>
        <begin position="275"/>
        <end position="296"/>
    </location>
</feature>
<keyword evidence="2" id="KW-0812">Transmembrane</keyword>
<evidence type="ECO:0008006" key="5">
    <source>
        <dbReference type="Google" id="ProtNLM"/>
    </source>
</evidence>
<protein>
    <recommendedName>
        <fullName evidence="5">Reverse transcriptase RNase H-like domain-containing protein</fullName>
    </recommendedName>
</protein>
<evidence type="ECO:0000256" key="1">
    <source>
        <dbReference type="SAM" id="MobiDB-lite"/>
    </source>
</evidence>
<keyword evidence="4" id="KW-1185">Reference proteome</keyword>
<name>A0A6A4EXD7_9STRA</name>
<reference evidence="3 4" key="1">
    <citation type="submission" date="2018-08" db="EMBL/GenBank/DDBJ databases">
        <title>Genomic investigation of the strawberry pathogen Phytophthora fragariae indicates pathogenicity is determined by transcriptional variation in three key races.</title>
        <authorList>
            <person name="Adams T.M."/>
            <person name="Armitage A.D."/>
            <person name="Sobczyk M.K."/>
            <person name="Bates H.J."/>
            <person name="Dunwell J.M."/>
            <person name="Nellist C.F."/>
            <person name="Harrison R.J."/>
        </authorList>
    </citation>
    <scope>NUCLEOTIDE SEQUENCE [LARGE SCALE GENOMIC DNA]</scope>
    <source>
        <strain evidence="3 4">SCRP333</strain>
    </source>
</reference>
<dbReference type="Gene3D" id="1.10.340.70">
    <property type="match status" value="1"/>
</dbReference>
<feature type="transmembrane region" description="Helical" evidence="2">
    <location>
        <begin position="140"/>
        <end position="162"/>
    </location>
</feature>
<accession>A0A6A4EXD7</accession>
<dbReference type="AlphaFoldDB" id="A0A6A4EXD7"/>
<dbReference type="EMBL" id="QXFT01000852">
    <property type="protein sequence ID" value="KAE9334526.1"/>
    <property type="molecule type" value="Genomic_DNA"/>
</dbReference>
<keyword evidence="2" id="KW-0472">Membrane</keyword>
<proteinExistence type="predicted"/>
<keyword evidence="2" id="KW-1133">Transmembrane helix</keyword>
<sequence>MKYALVKFRYNFTVEYKPGKQNVLADALSRRPDYELAHLVYLESPLYELIREAYADDDDLAGQVEALSAPNKTVELTARQRSRLHRYSVVEGLLYYQVDGGDEPRIVVPNDEDLRHRVLYEAHDTCGEARATSHFSTTKLGVGVLSAMVVVIPFSMPIHALTSPLFRDEYFSEGWFNLTTFMAVATALLVSGFVAMPHVARLSCVTTRLLCREVFSTIYTRDYVPSAPQEPLDSTLPSYGTTQPTCQAGRFASSAPSKKGPWPFDRSWGSPISVAYTGPAHGPPSSSGASRRTFRP</sequence>
<dbReference type="Proteomes" id="UP000434957">
    <property type="component" value="Unassembled WGS sequence"/>
</dbReference>
<evidence type="ECO:0000313" key="4">
    <source>
        <dbReference type="Proteomes" id="UP000434957"/>
    </source>
</evidence>
<evidence type="ECO:0000256" key="2">
    <source>
        <dbReference type="SAM" id="Phobius"/>
    </source>
</evidence>